<protein>
    <submittedName>
        <fullName evidence="2">Jg26318 protein</fullName>
    </submittedName>
</protein>
<sequence length="74" mass="7976">MLAAFPLWMAKLIRWPSLAPVDWQPNGKENKTTVPSSQRPLFLTLAAVMVTGGQGVLRISGRDSAANPDKCGDP</sequence>
<dbReference type="AlphaFoldDB" id="A0A8S4RA62"/>
<organism evidence="2 3">
    <name type="scientific">Pararge aegeria aegeria</name>
    <dbReference type="NCBI Taxonomy" id="348720"/>
    <lineage>
        <taxon>Eukaryota</taxon>
        <taxon>Metazoa</taxon>
        <taxon>Ecdysozoa</taxon>
        <taxon>Arthropoda</taxon>
        <taxon>Hexapoda</taxon>
        <taxon>Insecta</taxon>
        <taxon>Pterygota</taxon>
        <taxon>Neoptera</taxon>
        <taxon>Endopterygota</taxon>
        <taxon>Lepidoptera</taxon>
        <taxon>Glossata</taxon>
        <taxon>Ditrysia</taxon>
        <taxon>Papilionoidea</taxon>
        <taxon>Nymphalidae</taxon>
        <taxon>Satyrinae</taxon>
        <taxon>Satyrini</taxon>
        <taxon>Parargina</taxon>
        <taxon>Pararge</taxon>
    </lineage>
</organism>
<dbReference type="Proteomes" id="UP000838756">
    <property type="component" value="Unassembled WGS sequence"/>
</dbReference>
<keyword evidence="3" id="KW-1185">Reference proteome</keyword>
<evidence type="ECO:0000313" key="2">
    <source>
        <dbReference type="EMBL" id="CAH2232316.1"/>
    </source>
</evidence>
<proteinExistence type="predicted"/>
<dbReference type="EMBL" id="CAKXAJ010024889">
    <property type="protein sequence ID" value="CAH2232316.1"/>
    <property type="molecule type" value="Genomic_DNA"/>
</dbReference>
<evidence type="ECO:0000256" key="1">
    <source>
        <dbReference type="SAM" id="SignalP"/>
    </source>
</evidence>
<name>A0A8S4RA62_9NEOP</name>
<evidence type="ECO:0000313" key="3">
    <source>
        <dbReference type="Proteomes" id="UP000838756"/>
    </source>
</evidence>
<gene>
    <name evidence="2" type="primary">jg26318</name>
    <name evidence="2" type="ORF">PAEG_LOCUS10589</name>
</gene>
<comment type="caution">
    <text evidence="2">The sequence shown here is derived from an EMBL/GenBank/DDBJ whole genome shotgun (WGS) entry which is preliminary data.</text>
</comment>
<accession>A0A8S4RA62</accession>
<feature type="signal peptide" evidence="1">
    <location>
        <begin position="1"/>
        <end position="19"/>
    </location>
</feature>
<feature type="chain" id="PRO_5035913751" evidence="1">
    <location>
        <begin position="20"/>
        <end position="74"/>
    </location>
</feature>
<reference evidence="2" key="1">
    <citation type="submission" date="2022-03" db="EMBL/GenBank/DDBJ databases">
        <authorList>
            <person name="Lindestad O."/>
        </authorList>
    </citation>
    <scope>NUCLEOTIDE SEQUENCE</scope>
</reference>
<keyword evidence="1" id="KW-0732">Signal</keyword>